<keyword evidence="8" id="KW-0732">Signal</keyword>
<keyword evidence="1 6" id="KW-0645">Protease</keyword>
<evidence type="ECO:0000256" key="1">
    <source>
        <dbReference type="ARBA" id="ARBA00022670"/>
    </source>
</evidence>
<keyword evidence="5 6" id="KW-0482">Metalloprotease</keyword>
<feature type="compositionally biased region" description="Pro residues" evidence="7">
    <location>
        <begin position="308"/>
        <end position="319"/>
    </location>
</feature>
<evidence type="ECO:0000256" key="7">
    <source>
        <dbReference type="SAM" id="MobiDB-lite"/>
    </source>
</evidence>
<dbReference type="InterPro" id="IPR001915">
    <property type="entry name" value="Peptidase_M48"/>
</dbReference>
<proteinExistence type="inferred from homology"/>
<dbReference type="GO" id="GO:0004222">
    <property type="term" value="F:metalloendopeptidase activity"/>
    <property type="evidence" value="ECO:0007669"/>
    <property type="project" value="InterPro"/>
</dbReference>
<dbReference type="GO" id="GO:0016020">
    <property type="term" value="C:membrane"/>
    <property type="evidence" value="ECO:0007669"/>
    <property type="project" value="TreeGrafter"/>
</dbReference>
<keyword evidence="2" id="KW-0479">Metal-binding</keyword>
<dbReference type="InterPro" id="IPR051156">
    <property type="entry name" value="Mito/Outer_Membr_Metalloprot"/>
</dbReference>
<evidence type="ECO:0000313" key="11">
    <source>
        <dbReference type="Proteomes" id="UP000593765"/>
    </source>
</evidence>
<dbReference type="GO" id="GO:0046872">
    <property type="term" value="F:metal ion binding"/>
    <property type="evidence" value="ECO:0007669"/>
    <property type="project" value="UniProtKB-KW"/>
</dbReference>
<dbReference type="Pfam" id="PF01435">
    <property type="entry name" value="Peptidase_M48"/>
    <property type="match status" value="1"/>
</dbReference>
<feature type="region of interest" description="Disordered" evidence="7">
    <location>
        <begin position="299"/>
        <end position="319"/>
    </location>
</feature>
<evidence type="ECO:0000256" key="4">
    <source>
        <dbReference type="ARBA" id="ARBA00022833"/>
    </source>
</evidence>
<evidence type="ECO:0000256" key="3">
    <source>
        <dbReference type="ARBA" id="ARBA00022801"/>
    </source>
</evidence>
<reference evidence="10 11" key="1">
    <citation type="submission" date="2020-10" db="EMBL/GenBank/DDBJ databases">
        <title>Wide distribution of Phycisphaera-like planctomycetes from WD2101 soil group in peatlands and genome analysis of the first cultivated representative.</title>
        <authorList>
            <person name="Dedysh S.N."/>
            <person name="Beletsky A.V."/>
            <person name="Ivanova A."/>
            <person name="Kulichevskaya I.S."/>
            <person name="Suzina N.E."/>
            <person name="Philippov D.A."/>
            <person name="Rakitin A.L."/>
            <person name="Mardanov A.V."/>
            <person name="Ravin N.V."/>
        </authorList>
    </citation>
    <scope>NUCLEOTIDE SEQUENCE [LARGE SCALE GENOMIC DNA]</scope>
    <source>
        <strain evidence="10 11">M1803</strain>
    </source>
</reference>
<dbReference type="EMBL" id="CP063458">
    <property type="protein sequence ID" value="QOV90289.1"/>
    <property type="molecule type" value="Genomic_DNA"/>
</dbReference>
<evidence type="ECO:0000259" key="9">
    <source>
        <dbReference type="Pfam" id="PF01435"/>
    </source>
</evidence>
<feature type="domain" description="Peptidase M48" evidence="9">
    <location>
        <begin position="87"/>
        <end position="144"/>
    </location>
</feature>
<dbReference type="Proteomes" id="UP000593765">
    <property type="component" value="Chromosome"/>
</dbReference>
<gene>
    <name evidence="10" type="ORF">IPV69_02645</name>
</gene>
<dbReference type="KEGG" id="hbs:IPV69_02645"/>
<dbReference type="Gene3D" id="3.30.2010.10">
    <property type="entry name" value="Metalloproteases ('zincins'), catalytic domain"/>
    <property type="match status" value="1"/>
</dbReference>
<organism evidence="10 11">
    <name type="scientific">Humisphaera borealis</name>
    <dbReference type="NCBI Taxonomy" id="2807512"/>
    <lineage>
        <taxon>Bacteria</taxon>
        <taxon>Pseudomonadati</taxon>
        <taxon>Planctomycetota</taxon>
        <taxon>Phycisphaerae</taxon>
        <taxon>Tepidisphaerales</taxon>
        <taxon>Tepidisphaeraceae</taxon>
        <taxon>Humisphaera</taxon>
    </lineage>
</organism>
<dbReference type="RefSeq" id="WP_206293368.1">
    <property type="nucleotide sequence ID" value="NZ_CP063458.1"/>
</dbReference>
<feature type="region of interest" description="Disordered" evidence="7">
    <location>
        <begin position="228"/>
        <end position="250"/>
    </location>
</feature>
<feature type="chain" id="PRO_5034858945" evidence="8">
    <location>
        <begin position="21"/>
        <end position="319"/>
    </location>
</feature>
<evidence type="ECO:0000256" key="8">
    <source>
        <dbReference type="SAM" id="SignalP"/>
    </source>
</evidence>
<accession>A0A7M2WXZ3</accession>
<evidence type="ECO:0000256" key="5">
    <source>
        <dbReference type="ARBA" id="ARBA00023049"/>
    </source>
</evidence>
<dbReference type="AlphaFoldDB" id="A0A7M2WXZ3"/>
<dbReference type="GO" id="GO:0051603">
    <property type="term" value="P:proteolysis involved in protein catabolic process"/>
    <property type="evidence" value="ECO:0007669"/>
    <property type="project" value="TreeGrafter"/>
</dbReference>
<feature type="signal peptide" evidence="8">
    <location>
        <begin position="1"/>
        <end position="20"/>
    </location>
</feature>
<keyword evidence="4 6" id="KW-0862">Zinc</keyword>
<protein>
    <submittedName>
        <fullName evidence="10">M48 family metalloprotease</fullName>
    </submittedName>
</protein>
<sequence length="319" mass="34815">MNSSLALRPTFLALAVCLLAGVGCQTGPRPAAEFVQQAEQLHQSALQSTIIRDRDLDEYFAEIGKRIILGATAANVGNTRDPTFANMKFHLVDSDVVNAFGTGGGHIYVYNGLVQACQTEEELAALMAVQYAHALDLDIQRTGMKPDLRPVTDQASIDRVVYLYLTFPFSGTMSLEADKRAFEFYARGGWNPSAFAEAYERLRNVQRLDLPPTTGGDGQPRATLGARASSARSLASSLPAQSRDWRQPTVADPQTFSDLKRQAQNESQKIPDNTRAAFYLAAFPNVILPADLPVQQQAQGQLRRDVVPPAPPTPKIEPS</sequence>
<keyword evidence="11" id="KW-1185">Reference proteome</keyword>
<evidence type="ECO:0000256" key="6">
    <source>
        <dbReference type="RuleBase" id="RU003983"/>
    </source>
</evidence>
<feature type="compositionally biased region" description="Low complexity" evidence="7">
    <location>
        <begin position="228"/>
        <end position="242"/>
    </location>
</feature>
<comment type="cofactor">
    <cofactor evidence="6">
        <name>Zn(2+)</name>
        <dbReference type="ChEBI" id="CHEBI:29105"/>
    </cofactor>
    <text evidence="6">Binds 1 zinc ion per subunit.</text>
</comment>
<keyword evidence="3 6" id="KW-0378">Hydrolase</keyword>
<comment type="similarity">
    <text evidence="6">Belongs to the peptidase M48 family.</text>
</comment>
<dbReference type="PANTHER" id="PTHR22726">
    <property type="entry name" value="METALLOENDOPEPTIDASE OMA1"/>
    <property type="match status" value="1"/>
</dbReference>
<name>A0A7M2WXZ3_9BACT</name>
<evidence type="ECO:0000313" key="10">
    <source>
        <dbReference type="EMBL" id="QOV90289.1"/>
    </source>
</evidence>
<evidence type="ECO:0000256" key="2">
    <source>
        <dbReference type="ARBA" id="ARBA00022723"/>
    </source>
</evidence>
<dbReference type="PANTHER" id="PTHR22726:SF1">
    <property type="entry name" value="METALLOENDOPEPTIDASE OMA1, MITOCHONDRIAL"/>
    <property type="match status" value="1"/>
</dbReference>